<dbReference type="EMBL" id="VITN01000001">
    <property type="protein sequence ID" value="TWB24643.1"/>
    <property type="molecule type" value="Genomic_DNA"/>
</dbReference>
<evidence type="ECO:0000313" key="1">
    <source>
        <dbReference type="EMBL" id="TWB24643.1"/>
    </source>
</evidence>
<dbReference type="Gene3D" id="3.90.330.10">
    <property type="entry name" value="Nitrile hydratase alpha /Thiocyanate hydrolase gamma"/>
    <property type="match status" value="1"/>
</dbReference>
<dbReference type="SUPFAM" id="SSF56209">
    <property type="entry name" value="Nitrile hydratase alpha chain"/>
    <property type="match status" value="1"/>
</dbReference>
<comment type="caution">
    <text evidence="1">The sequence shown here is derived from an EMBL/GenBank/DDBJ whole genome shotgun (WGS) entry which is preliminary data.</text>
</comment>
<dbReference type="OrthoDB" id="7863266at2"/>
<dbReference type="RefSeq" id="WP_145748231.1">
    <property type="nucleotide sequence ID" value="NZ_VITN01000001.1"/>
</dbReference>
<protein>
    <submittedName>
        <fullName evidence="1">Uncharacterized protein</fullName>
    </submittedName>
</protein>
<reference evidence="1 2" key="1">
    <citation type="submission" date="2019-06" db="EMBL/GenBank/DDBJ databases">
        <title>Genomic Encyclopedia of Type Strains, Phase IV (KMG-V): Genome sequencing to study the core and pangenomes of soil and plant-associated prokaryotes.</title>
        <authorList>
            <person name="Whitman W."/>
        </authorList>
    </citation>
    <scope>NUCLEOTIDE SEQUENCE [LARGE SCALE GENOMIC DNA]</scope>
    <source>
        <strain evidence="1 2">BR 11880</strain>
    </source>
</reference>
<dbReference type="AlphaFoldDB" id="A0A560FSQ2"/>
<dbReference type="NCBIfam" id="NF038399">
    <property type="entry name" value="NH_RiPP_Os17"/>
    <property type="match status" value="1"/>
</dbReference>
<dbReference type="InterPro" id="IPR036648">
    <property type="entry name" value="CN_Hdrase_a/SCN_Hdrase_g_sf"/>
</dbReference>
<dbReference type="GO" id="GO:0003824">
    <property type="term" value="F:catalytic activity"/>
    <property type="evidence" value="ECO:0007669"/>
    <property type="project" value="InterPro"/>
</dbReference>
<gene>
    <name evidence="1" type="ORF">FBZ89_101269</name>
</gene>
<evidence type="ECO:0000313" key="2">
    <source>
        <dbReference type="Proteomes" id="UP000319859"/>
    </source>
</evidence>
<name>A0A560FSQ2_9PROT</name>
<proteinExistence type="predicted"/>
<organism evidence="1 2">
    <name type="scientific">Nitrospirillum amazonense</name>
    <dbReference type="NCBI Taxonomy" id="28077"/>
    <lineage>
        <taxon>Bacteria</taxon>
        <taxon>Pseudomonadati</taxon>
        <taxon>Pseudomonadota</taxon>
        <taxon>Alphaproteobacteria</taxon>
        <taxon>Rhodospirillales</taxon>
        <taxon>Azospirillaceae</taxon>
        <taxon>Nitrospirillum</taxon>
    </lineage>
</organism>
<sequence length="82" mass="8889">MTQFLTEMTPEDVQKVLGRALLEPAFRKQLLADPKGTLTILGFKASPEALAFFAKLGDQAFGDAADDLAAHIAANPLPDVWY</sequence>
<accession>A0A560FSQ2</accession>
<dbReference type="GO" id="GO:0046914">
    <property type="term" value="F:transition metal ion binding"/>
    <property type="evidence" value="ECO:0007669"/>
    <property type="project" value="InterPro"/>
</dbReference>
<dbReference type="Proteomes" id="UP000319859">
    <property type="component" value="Unassembled WGS sequence"/>
</dbReference>